<keyword evidence="5" id="KW-1185">Reference proteome</keyword>
<dbReference type="GO" id="GO:0016874">
    <property type="term" value="F:ligase activity"/>
    <property type="evidence" value="ECO:0007669"/>
    <property type="project" value="UniProtKB-KW"/>
</dbReference>
<evidence type="ECO:0000313" key="4">
    <source>
        <dbReference type="EMBL" id="NYZ20848.1"/>
    </source>
</evidence>
<dbReference type="PANTHER" id="PTHR42793">
    <property type="entry name" value="COA BINDING DOMAIN CONTAINING PROTEIN"/>
    <property type="match status" value="1"/>
</dbReference>
<comment type="caution">
    <text evidence="4">The sequence shown here is derived from an EMBL/GenBank/DDBJ whole genome shotgun (WGS) entry which is preliminary data.</text>
</comment>
<evidence type="ECO:0000259" key="3">
    <source>
        <dbReference type="PROSITE" id="PS50975"/>
    </source>
</evidence>
<protein>
    <submittedName>
        <fullName evidence="4">Acetate--CoA ligase family protein</fullName>
    </submittedName>
</protein>
<organism evidence="4 5">
    <name type="scientific">Azospirillum oleiclasticum</name>
    <dbReference type="NCBI Taxonomy" id="2735135"/>
    <lineage>
        <taxon>Bacteria</taxon>
        <taxon>Pseudomonadati</taxon>
        <taxon>Pseudomonadota</taxon>
        <taxon>Alphaproteobacteria</taxon>
        <taxon>Rhodospirillales</taxon>
        <taxon>Azospirillaceae</taxon>
        <taxon>Azospirillum</taxon>
    </lineage>
</organism>
<dbReference type="SMART" id="SM00881">
    <property type="entry name" value="CoA_binding"/>
    <property type="match status" value="1"/>
</dbReference>
<dbReference type="InterPro" id="IPR016102">
    <property type="entry name" value="Succinyl-CoA_synth-like"/>
</dbReference>
<keyword evidence="1" id="KW-0816">Tricarboxylic acid cycle</keyword>
<dbReference type="Gene3D" id="3.40.50.261">
    <property type="entry name" value="Succinyl-CoA synthetase domains"/>
    <property type="match status" value="2"/>
</dbReference>
<evidence type="ECO:0000256" key="2">
    <source>
        <dbReference type="PROSITE-ProRule" id="PRU00409"/>
    </source>
</evidence>
<dbReference type="Gene3D" id="3.30.1490.20">
    <property type="entry name" value="ATP-grasp fold, A domain"/>
    <property type="match status" value="1"/>
</dbReference>
<reference evidence="4 5" key="1">
    <citation type="submission" date="2020-05" db="EMBL/GenBank/DDBJ databases">
        <title>Azospirillum oleiclasticum sp. nov, a nitrogen-fixing and heavy crude oil-emulsifying bacterium isolated from the crude oil of Yumen Oilfield.</title>
        <authorList>
            <person name="Wu D."/>
            <person name="Cai M."/>
            <person name="Zhang X."/>
        </authorList>
    </citation>
    <scope>NUCLEOTIDE SEQUENCE [LARGE SCALE GENOMIC DNA]</scope>
    <source>
        <strain evidence="4 5">ROY-1-1-2</strain>
    </source>
</reference>
<dbReference type="Pfam" id="PF13549">
    <property type="entry name" value="ATP-grasp_5"/>
    <property type="match status" value="1"/>
</dbReference>
<dbReference type="Proteomes" id="UP000584642">
    <property type="component" value="Unassembled WGS sequence"/>
</dbReference>
<dbReference type="InterPro" id="IPR011761">
    <property type="entry name" value="ATP-grasp"/>
</dbReference>
<keyword evidence="2" id="KW-0067">ATP-binding</keyword>
<dbReference type="Pfam" id="PF19045">
    <property type="entry name" value="Ligase_CoA_2"/>
    <property type="match status" value="1"/>
</dbReference>
<dbReference type="RefSeq" id="WP_180282624.1">
    <property type="nucleotide sequence ID" value="NZ_JABFDB010000009.1"/>
</dbReference>
<dbReference type="Gene3D" id="3.30.470.20">
    <property type="entry name" value="ATP-grasp fold, B domain"/>
    <property type="match status" value="1"/>
</dbReference>
<dbReference type="InterPro" id="IPR013815">
    <property type="entry name" value="ATP_grasp_subdomain_1"/>
</dbReference>
<dbReference type="PANTHER" id="PTHR42793:SF4">
    <property type="entry name" value="BLL6376 PROTEIN"/>
    <property type="match status" value="1"/>
</dbReference>
<evidence type="ECO:0000313" key="5">
    <source>
        <dbReference type="Proteomes" id="UP000584642"/>
    </source>
</evidence>
<dbReference type="Gene3D" id="3.40.50.720">
    <property type="entry name" value="NAD(P)-binding Rossmann-like Domain"/>
    <property type="match status" value="1"/>
</dbReference>
<dbReference type="InterPro" id="IPR043938">
    <property type="entry name" value="Ligase_CoA_dom"/>
</dbReference>
<dbReference type="EMBL" id="JABFDB010000009">
    <property type="protein sequence ID" value="NYZ20848.1"/>
    <property type="molecule type" value="Genomic_DNA"/>
</dbReference>
<keyword evidence="2" id="KW-0547">Nucleotide-binding</keyword>
<gene>
    <name evidence="4" type="ORF">HND93_14130</name>
</gene>
<dbReference type="PROSITE" id="PS50975">
    <property type="entry name" value="ATP_GRASP"/>
    <property type="match status" value="1"/>
</dbReference>
<dbReference type="Pfam" id="PF13607">
    <property type="entry name" value="Succ_CoA_lig"/>
    <property type="match status" value="1"/>
</dbReference>
<feature type="domain" description="ATP-grasp" evidence="3">
    <location>
        <begin position="489"/>
        <end position="525"/>
    </location>
</feature>
<accession>A0ABX2T9A0</accession>
<dbReference type="Pfam" id="PF13380">
    <property type="entry name" value="CoA_binding_2"/>
    <property type="match status" value="1"/>
</dbReference>
<name>A0ABX2T9A0_9PROT</name>
<dbReference type="SUPFAM" id="SSF52210">
    <property type="entry name" value="Succinyl-CoA synthetase domains"/>
    <property type="match status" value="2"/>
</dbReference>
<evidence type="ECO:0000256" key="1">
    <source>
        <dbReference type="ARBA" id="ARBA00022532"/>
    </source>
</evidence>
<dbReference type="InterPro" id="IPR032875">
    <property type="entry name" value="Succ_CoA_lig_flav_dom"/>
</dbReference>
<proteinExistence type="predicted"/>
<dbReference type="InterPro" id="IPR003781">
    <property type="entry name" value="CoA-bd"/>
</dbReference>
<sequence>MRNIDAMLNPRSIAIVGASSDGRKLNGRSLRFLLEKGYAGAIHPVNPKYDTVAGLPCHPDLEAIPGPVDLVIVAVPAREVATTLESAGRKGIPAAIVFSSGFGEMGEDGRRLEREVAETARRRGIRLCGPNTLGLINAFERVIATFSQYANGDTPAGPVGFVTQSGAFGTAIAALARRRGLGLGYFVNTGNEADVDVVEVMRAVVADPRIRVLAGYIEGLKDGPGFQRLAEEAMAAGKPVVLTKVGRTGAGARAAASHTGSLAGVDAVFDGAVRAGGMIRARNEEHMLDIVEAFTGLDALPAGRGLGLVTQSGGAGVLMADRAEELGLTVPVLAPETQAALAKVVPGFGATGNPVDVTAQFLADPDVLRESVVLVLEDPQVHMGIIWLQLMEAHVDVLVGLFEEIRARTSKPFLVCWVAATDEALTKCRERNIPVFRGGEPAVDAAAAVIGYAESRRRLAADRPQRIALAPPPVTLPERAGLVPTLEAARLLGDAGVPLTAARFARDPDEAVAAAQELGFPVAVKIESPDIAHKTEVGGVRLGLADGAAVRDAVTAVMKSARAHRPDARIEGVVVQAMAQGDVELVIGLKHDPVFGPVVMAGFGGVLVEVLKDVAVRPAPVTRVEALGMLDELRGKALLAGVRGRPPVDREAVARLICAASAFAAGAGPRLTEVDLNPVLAGPAGVVAVDWLMVLD</sequence>
<dbReference type="InterPro" id="IPR036291">
    <property type="entry name" value="NAD(P)-bd_dom_sf"/>
</dbReference>
<keyword evidence="4" id="KW-0436">Ligase</keyword>
<dbReference type="SUPFAM" id="SSF51735">
    <property type="entry name" value="NAD(P)-binding Rossmann-fold domains"/>
    <property type="match status" value="1"/>
</dbReference>
<dbReference type="SUPFAM" id="SSF56059">
    <property type="entry name" value="Glutathione synthetase ATP-binding domain-like"/>
    <property type="match status" value="1"/>
</dbReference>